<dbReference type="InterPro" id="IPR036291">
    <property type="entry name" value="NAD(P)-bd_dom_sf"/>
</dbReference>
<feature type="chain" id="PRO_5034135713" description="Rhodopsin domain-containing protein" evidence="8">
    <location>
        <begin position="22"/>
        <end position="1077"/>
    </location>
</feature>
<evidence type="ECO:0000256" key="3">
    <source>
        <dbReference type="ARBA" id="ARBA00022989"/>
    </source>
</evidence>
<evidence type="ECO:0000256" key="7">
    <source>
        <dbReference type="SAM" id="Phobius"/>
    </source>
</evidence>
<feature type="transmembrane region" description="Helical" evidence="7">
    <location>
        <begin position="845"/>
        <end position="868"/>
    </location>
</feature>
<dbReference type="OrthoDB" id="3492035at2759"/>
<feature type="transmembrane region" description="Helical" evidence="7">
    <location>
        <begin position="815"/>
        <end position="833"/>
    </location>
</feature>
<evidence type="ECO:0000256" key="6">
    <source>
        <dbReference type="SAM" id="MobiDB-lite"/>
    </source>
</evidence>
<evidence type="ECO:0000256" key="5">
    <source>
        <dbReference type="ARBA" id="ARBA00038359"/>
    </source>
</evidence>
<keyword evidence="2 7" id="KW-0812">Transmembrane</keyword>
<reference evidence="10 11" key="1">
    <citation type="submission" date="2020-03" db="EMBL/GenBank/DDBJ databases">
        <title>Draft Genome Sequence of Cudoniella acicularis.</title>
        <authorList>
            <person name="Buettner E."/>
            <person name="Kellner H."/>
        </authorList>
    </citation>
    <scope>NUCLEOTIDE SEQUENCE [LARGE SCALE GENOMIC DNA]</scope>
    <source>
        <strain evidence="10 11">DSM 108380</strain>
    </source>
</reference>
<accession>A0A8H4VZ44</accession>
<evidence type="ECO:0000256" key="1">
    <source>
        <dbReference type="ARBA" id="ARBA00004141"/>
    </source>
</evidence>
<comment type="similarity">
    <text evidence="5">Belongs to the SAT4 family.</text>
</comment>
<dbReference type="Pfam" id="PF20684">
    <property type="entry name" value="Fung_rhodopsin"/>
    <property type="match status" value="1"/>
</dbReference>
<evidence type="ECO:0000256" key="8">
    <source>
        <dbReference type="SAM" id="SignalP"/>
    </source>
</evidence>
<comment type="subcellular location">
    <subcellularLocation>
        <location evidence="1">Membrane</location>
        <topology evidence="1">Multi-pass membrane protein</topology>
    </subcellularLocation>
</comment>
<dbReference type="EMBL" id="JAAMPI010001320">
    <property type="protein sequence ID" value="KAF4625680.1"/>
    <property type="molecule type" value="Genomic_DNA"/>
</dbReference>
<dbReference type="InterPro" id="IPR049326">
    <property type="entry name" value="Rhodopsin_dom_fungi"/>
</dbReference>
<keyword evidence="11" id="KW-1185">Reference proteome</keyword>
<dbReference type="SUPFAM" id="SSF51735">
    <property type="entry name" value="NAD(P)-binding Rossmann-fold domains"/>
    <property type="match status" value="1"/>
</dbReference>
<evidence type="ECO:0000259" key="9">
    <source>
        <dbReference type="Pfam" id="PF20684"/>
    </source>
</evidence>
<sequence>MQFSTFSLFTVLLAGSAIATAVPSDENHGLERRGCPGGWELCGNCDGTSCSIKFWGIPYNYGCDVGSCTEQSGAGNGVQCVAHNYDDVHCPGNGGKTCREVLLVISQPTPLFLSLVEKAAHDNYDKTISDTNTITKLDFTGSCGDVQKEFKRSYLDSVGLWQPSTFVLTGGSFRIQEKLSAVAIPLVKDGSPRIEYYDSRRVTSPVDWNIGSVIYLAGDSSLMSDGYGNTSFILLLFTMKTVRVMRIGPVVQWQPNLLLVNDPEMLPNIHHPKSNKTPHYNMFTSGIEGLVQVKDWEKHRDFKKNELGTRYDVVVMLTQSHFKLLTSPLHHAPNCWDPTAAGFQLHQYYKHNSDMSGTIILTGANSSLAIPAVNYLFSNYPSYTAVLTVRNTSDSDENTGRLRQEISKFPAAKASVRALDLSSLSEVELFSNQIVTDISNGALPPLVAIICNAYAWSISNGLKHSKDGYEISLAVNHLAHLSLVLRLLGSFGPQGRITFLASDSHYPGKNGLEKYAPGLPDDLNLLAHPTQDRKGEEVGRGFQRYGNSKLAVIMGMYELNKLLLQDPKLRKITAVAMDPGGLVDSRTMNEGVPSTWKYAMKGFLSPMRPLLKHFIPTLRSVNESSIDLIEISVGKLNSERGYFTLLKKDDSSPESKDEEKQQRLWAKSLEWAHVSKNDTVLQGAIEATVSYPILKSDRKVEGRRHFAANGQDSSAALKEAKFSYVQRSGDLTVRSLRYGRFSPPVSKPNPSKKYTKRFRTFGLDDWAMIPAPLLYIGHTIMACYVNLNGGIGKPLWEVSVGEFEIGFKGIVGSAFLYPAMTAAIRTSIILFYHRIFCKTMPRFRLAVYIYLALTSMYAVTFSIIPGTICSPLSASWHPLVRHVYCKSDYFYYNYQVALYSCSVAGDAILLFFPLYPVTKLMIPNKKRVGVTIMFMLGASACIAVSYKLAIFVLQMKKYDHIDPRWLTTIMSRVVPPQFDEYGYTFWIPSQVEPTVALIGSSLPAMGQVVVKASKHISSSFSSLSHSKLSQKSRNDGPYKNIKPTTHETYHTGKETDSEVALQSSYELGSLTEDRIER</sequence>
<name>A0A8H4VZ44_9HELO</name>
<dbReference type="AlphaFoldDB" id="A0A8H4VZ44"/>
<feature type="domain" description="Rhodopsin" evidence="9">
    <location>
        <begin position="759"/>
        <end position="1009"/>
    </location>
</feature>
<evidence type="ECO:0000313" key="10">
    <source>
        <dbReference type="EMBL" id="KAF4625680.1"/>
    </source>
</evidence>
<evidence type="ECO:0000313" key="11">
    <source>
        <dbReference type="Proteomes" id="UP000566819"/>
    </source>
</evidence>
<feature type="compositionally biased region" description="Basic and acidic residues" evidence="6">
    <location>
        <begin position="1044"/>
        <end position="1056"/>
    </location>
</feature>
<dbReference type="Proteomes" id="UP000566819">
    <property type="component" value="Unassembled WGS sequence"/>
</dbReference>
<dbReference type="PANTHER" id="PTHR33048">
    <property type="entry name" value="PTH11-LIKE INTEGRAL MEMBRANE PROTEIN (AFU_ORTHOLOGUE AFUA_5G11245)"/>
    <property type="match status" value="1"/>
</dbReference>
<dbReference type="PANTHER" id="PTHR33048:SF47">
    <property type="entry name" value="INTEGRAL MEMBRANE PROTEIN-RELATED"/>
    <property type="match status" value="1"/>
</dbReference>
<evidence type="ECO:0000256" key="4">
    <source>
        <dbReference type="ARBA" id="ARBA00023136"/>
    </source>
</evidence>
<keyword evidence="8" id="KW-0732">Signal</keyword>
<dbReference type="InterPro" id="IPR052337">
    <property type="entry name" value="SAT4-like"/>
</dbReference>
<proteinExistence type="inferred from homology"/>
<gene>
    <name evidence="10" type="ORF">G7Y89_g12484</name>
</gene>
<dbReference type="Gene3D" id="3.40.50.720">
    <property type="entry name" value="NAD(P)-binding Rossmann-like Domain"/>
    <property type="match status" value="1"/>
</dbReference>
<organism evidence="10 11">
    <name type="scientific">Cudoniella acicularis</name>
    <dbReference type="NCBI Taxonomy" id="354080"/>
    <lineage>
        <taxon>Eukaryota</taxon>
        <taxon>Fungi</taxon>
        <taxon>Dikarya</taxon>
        <taxon>Ascomycota</taxon>
        <taxon>Pezizomycotina</taxon>
        <taxon>Leotiomycetes</taxon>
        <taxon>Helotiales</taxon>
        <taxon>Tricladiaceae</taxon>
        <taxon>Cudoniella</taxon>
    </lineage>
</organism>
<feature type="transmembrane region" description="Helical" evidence="7">
    <location>
        <begin position="896"/>
        <end position="916"/>
    </location>
</feature>
<dbReference type="GO" id="GO:0016020">
    <property type="term" value="C:membrane"/>
    <property type="evidence" value="ECO:0007669"/>
    <property type="project" value="UniProtKB-SubCell"/>
</dbReference>
<keyword evidence="3 7" id="KW-1133">Transmembrane helix</keyword>
<keyword evidence="4 7" id="KW-0472">Membrane</keyword>
<comment type="caution">
    <text evidence="10">The sequence shown here is derived from an EMBL/GenBank/DDBJ whole genome shotgun (WGS) entry which is preliminary data.</text>
</comment>
<feature type="region of interest" description="Disordered" evidence="6">
    <location>
        <begin position="1024"/>
        <end position="1063"/>
    </location>
</feature>
<feature type="signal peptide" evidence="8">
    <location>
        <begin position="1"/>
        <end position="21"/>
    </location>
</feature>
<protein>
    <recommendedName>
        <fullName evidence="9">Rhodopsin domain-containing protein</fullName>
    </recommendedName>
</protein>
<feature type="transmembrane region" description="Helical" evidence="7">
    <location>
        <begin position="928"/>
        <end position="953"/>
    </location>
</feature>
<evidence type="ECO:0000256" key="2">
    <source>
        <dbReference type="ARBA" id="ARBA00022692"/>
    </source>
</evidence>